<sequence length="81" mass="8398">MTGGEDEAAVPGRTTPTAPLDEVEASQEVMSLLSEHVPLALLADLAIPEGPQSPQILSEEGLPEVAWWEGGEHAEDGAPAV</sequence>
<reference evidence="2 3" key="2">
    <citation type="journal article" date="2015" name="Stand. Genomic Sci.">
        <title>Draft genome sequence of Cellulomonas carbonis T26(T) and comparative analysis of six Cellulomonas genomes.</title>
        <authorList>
            <person name="Zhuang W."/>
            <person name="Zhang S."/>
            <person name="Xia X."/>
            <person name="Wang G."/>
        </authorList>
    </citation>
    <scope>NUCLEOTIDE SEQUENCE [LARGE SCALE GENOMIC DNA]</scope>
    <source>
        <strain evidence="2 3">T26</strain>
    </source>
</reference>
<dbReference type="EMBL" id="AXCY01000045">
    <property type="protein sequence ID" value="KGM10598.1"/>
    <property type="molecule type" value="Genomic_DNA"/>
</dbReference>
<protein>
    <submittedName>
        <fullName evidence="2">Uncharacterized protein</fullName>
    </submittedName>
</protein>
<dbReference type="Proteomes" id="UP000029839">
    <property type="component" value="Unassembled WGS sequence"/>
</dbReference>
<accession>A0A0A0BQ33</accession>
<name>A0A0A0BQ33_9CELL</name>
<evidence type="ECO:0000256" key="1">
    <source>
        <dbReference type="SAM" id="MobiDB-lite"/>
    </source>
</evidence>
<evidence type="ECO:0000313" key="2">
    <source>
        <dbReference type="EMBL" id="KGM10598.1"/>
    </source>
</evidence>
<evidence type="ECO:0000313" key="3">
    <source>
        <dbReference type="Proteomes" id="UP000029839"/>
    </source>
</evidence>
<reference evidence="2 3" key="1">
    <citation type="submission" date="2013-08" db="EMBL/GenBank/DDBJ databases">
        <title>Genome sequencing of Cellulomonas carbonis T26.</title>
        <authorList>
            <person name="Chen F."/>
            <person name="Li Y."/>
            <person name="Wang G."/>
        </authorList>
    </citation>
    <scope>NUCLEOTIDE SEQUENCE [LARGE SCALE GENOMIC DNA]</scope>
    <source>
        <strain evidence="2 3">T26</strain>
    </source>
</reference>
<comment type="caution">
    <text evidence="2">The sequence shown here is derived from an EMBL/GenBank/DDBJ whole genome shotgun (WGS) entry which is preliminary data.</text>
</comment>
<proteinExistence type="predicted"/>
<gene>
    <name evidence="2" type="ORF">N868_14475</name>
</gene>
<feature type="region of interest" description="Disordered" evidence="1">
    <location>
        <begin position="1"/>
        <end position="21"/>
    </location>
</feature>
<organism evidence="2 3">
    <name type="scientific">Cellulomonas carbonis T26</name>
    <dbReference type="NCBI Taxonomy" id="947969"/>
    <lineage>
        <taxon>Bacteria</taxon>
        <taxon>Bacillati</taxon>
        <taxon>Actinomycetota</taxon>
        <taxon>Actinomycetes</taxon>
        <taxon>Micrococcales</taxon>
        <taxon>Cellulomonadaceae</taxon>
        <taxon>Cellulomonas</taxon>
    </lineage>
</organism>
<dbReference type="AlphaFoldDB" id="A0A0A0BQ33"/>
<keyword evidence="3" id="KW-1185">Reference proteome</keyword>